<evidence type="ECO:0000256" key="1">
    <source>
        <dbReference type="SAM" id="Coils"/>
    </source>
</evidence>
<dbReference type="VEuPathDB" id="FungiDB:H310_00912"/>
<dbReference type="PANTHER" id="PTHR14336">
    <property type="entry name" value="TANDEM PH DOMAIN CONTAINING PROTEIN"/>
    <property type="match status" value="1"/>
</dbReference>
<feature type="coiled-coil region" evidence="1">
    <location>
        <begin position="165"/>
        <end position="192"/>
    </location>
</feature>
<sequence>MKGLMWKRGYTLPTMKRVFCVLEGSMLSVYGSEHEFDRGHAPHKVIEITQVQLWDGRSTFKHYDHGFVLVALGGKSYQCSVDSALLQKEWIHAIQSSLEEPYRIVADEIIDAQRDLNSEVKEERDTASIAAEAVKRAEDASRAIRGGEEHVKMLKEKQVVLSQKLQGTTDELHDAERKANETMEKAQAAKHVAHDDILRHAAQPSRVSDALKKDAATLSAMYEVEMNVVTTLQKALHDIQDEMTALEGTIAAAVADVAAMKQNAEQTIQEATGALHTAQTAKVKVKLRLASWTSSHSHVDSLAQGYLKVQNTLRPQMHRKYFVLFGKTLCWYKNADDYIQHIRSPLGVVHVAGPIKDWSGKVGLTTYPNAFAIPTVEGKELHVSASVANEVSTWSVAILTGATMIPMSPERARDAKTRRDSFDLTSPPAHTHRMSFFATSDAGRLDSPFPPSLQKDKDVASNKADVVVVEGSLVKQGHFVPAMKRKYCVVVGIHIFFFDSHEQYVAAKAETGSDPLSPDTTTVPCSEVVRVADWDGRLLLMTYPHAFQIDTAHHAHIHCSAASAAEKERWMKGLRTAIGHHAANVRAAGSLDSFHHVADESKVPLTDHARAVLEFETILTDYFHQHNSAKHDDVYMMTKLFQGREGELLKHLDDAYSTTLAKDHASLVAKLMKYHATKLADDSAIETDGLLPHLEGILHYDVPALLTTTKVKVYAVLLGNKLLHFTTRIEALTEPDHPTETLVFVAADSVPDQPLKLQVTDPSGAKRTYDTSSSGQRDHWIRVMHLGIEYARAHRQRVTLKLSESTTLQEILDSPVLDDCSPESAEFKQLVVAYYEAHNPDGLASIEALLMHFRGKEHLLLASLDKMYGTNLVGDDRMNKLCTAMSAYSSDALGVSVAASTWRASLACDGSVPRHKKSGFVMVKCAPTMPQLKKCYCVVEGATFACYAGVDMTQVLLGPWQIDNVSMGDGQFSMYIDTATGTKVFAQLPTEVEFHTWLSACHVAIATHHTTSLNESPLAKYLVGFYGRTNPAKVADVPLLLDAFAGREMDLLVKIDAVYHTNLAADPQVLALVPNASALSATTSTADEPLMQGYFMKKGYEMPSMAKFYGVLLGHVLHVYDTKEDAVAKTVSHPPKELAAVADWSGSTHDKFRFGLELVTATHRTYFVAFDSDDTKVHWMSAIQHGLALQRLAARKASGALHSDATKAIRDKILQSYSHVSQHFVDELNGVLELSHGFDIDVLKMLDKKYGTHMSIDPDVTGLLGTTHVPQGFEAAVALTSSDGQMSQPLYGVLADTTLQCYADRESYKTGQLQPQLNITCLAVAPWKGQFEGFVVDTAEGKPVYLLGATPADTTRWMDALQAALDKANMRGLLHSVPADGGNVLSSFLSIEANGKLVRRYVVLEDLEIKVFKTPDALQPAVCYDVVAMAAWPSATAPSQSFQLDCRSEWSSVVLRCVADSVEIKDNWQRQVAAALKHKAGDDLMQDQAIELQDVSSCAAEFQASSVQGYMMYRTQVHGKWTDAQEGYFMLHQDRLIGYSDETRARAGDVAMQIMAVQVKSLFESQATGGHEKDFYLQGQVASSPTSTTSTWHFAPPDTNDRHVWVAAIHSALNDSRGRTILQEQEAELALHAATVGASRTLSNPRLGFVVPHSSMEGMLQRVQDAFLHVARDPTRYYVLVHDMLRWFPTKTDASNRIDDSNNCPHIEPGNEGDETSLKVLSVSDWGGSLCGFQVDAVFRGVTGSIQFVAANASDKERWIRALKTACDEAVAEQTLRDILTRQASLQSQPSSEIFLEGFVHLRRSHFGAAWKEHYCVLKGPWLATYDTREDFATAPGKPTSKREVVFVGDWYGGVSAGGAKNMFRIETIEDGFVEAYVDDAADKPQWMQTLQTAVSSLKADQLVTRDLTLPSYAGATMEGYLTKHGGTVRGSLKRYCVLLRTLWLYFASQEDAVNGTDPLGTLQVVGVEPSTSEGIVSEHSFMLLTSGRKDKLCCEAHTGAEKQLWVRAIQGELDQENALRGDIRAAEARERSKAQQLQDTVNKSRVINEEAAALDAEMEATLKQLEHYNSGGDDDFDDETDDDDATPYVEYVDAPHDTAPENSPVRRASRNKTTPSLVSRPDMHPADDTDNAAWPWFRWCKCFAPRQPLHLKVNHDPMLTDHERRMYSCEFYSNGTIDSSL</sequence>
<dbReference type="Pfam" id="PF00169">
    <property type="entry name" value="PH"/>
    <property type="match status" value="2"/>
</dbReference>
<dbReference type="OrthoDB" id="63022at2759"/>
<dbReference type="PANTHER" id="PTHR14336:SF15">
    <property type="entry name" value="DUAL ADAPTER FOR PHOSPHOTYROSINE AND 3-PHOSPHOTYROSINE AND 3-PHOSPHOINOSITIDE"/>
    <property type="match status" value="1"/>
</dbReference>
<feature type="domain" description="PH" evidence="3">
    <location>
        <begin position="1504"/>
        <end position="1614"/>
    </location>
</feature>
<feature type="domain" description="PH" evidence="3">
    <location>
        <begin position="1793"/>
        <end position="1896"/>
    </location>
</feature>
<dbReference type="InterPro" id="IPR001849">
    <property type="entry name" value="PH_domain"/>
</dbReference>
<feature type="domain" description="PH" evidence="3">
    <location>
        <begin position="1"/>
        <end position="99"/>
    </location>
</feature>
<protein>
    <recommendedName>
        <fullName evidence="3">PH domain-containing protein</fullName>
    </recommendedName>
</protein>
<dbReference type="PROSITE" id="PS50003">
    <property type="entry name" value="PH_DOMAIN"/>
    <property type="match status" value="7"/>
</dbReference>
<dbReference type="EMBL" id="KI913953">
    <property type="protein sequence ID" value="ETW08293.1"/>
    <property type="molecule type" value="Genomic_DNA"/>
</dbReference>
<organism evidence="4">
    <name type="scientific">Aphanomyces invadans</name>
    <dbReference type="NCBI Taxonomy" id="157072"/>
    <lineage>
        <taxon>Eukaryota</taxon>
        <taxon>Sar</taxon>
        <taxon>Stramenopiles</taxon>
        <taxon>Oomycota</taxon>
        <taxon>Saprolegniomycetes</taxon>
        <taxon>Saprolegniales</taxon>
        <taxon>Verrucalvaceae</taxon>
        <taxon>Aphanomyces</taxon>
    </lineage>
</organism>
<keyword evidence="1" id="KW-0175">Coiled coil</keyword>
<dbReference type="STRING" id="157072.A0A024URN6"/>
<dbReference type="InterPro" id="IPR011993">
    <property type="entry name" value="PH-like_dom_sf"/>
</dbReference>
<dbReference type="RefSeq" id="XP_008862098.1">
    <property type="nucleotide sequence ID" value="XM_008863876.1"/>
</dbReference>
<dbReference type="GeneID" id="20077962"/>
<feature type="domain" description="PH" evidence="3">
    <location>
        <begin position="300"/>
        <end position="403"/>
    </location>
</feature>
<reference evidence="4" key="1">
    <citation type="submission" date="2013-12" db="EMBL/GenBank/DDBJ databases">
        <title>The Genome Sequence of Aphanomyces invadans NJM9701.</title>
        <authorList>
            <consortium name="The Broad Institute Genomics Platform"/>
            <person name="Russ C."/>
            <person name="Tyler B."/>
            <person name="van West P."/>
            <person name="Dieguez-Uribeondo J."/>
            <person name="Young S.K."/>
            <person name="Zeng Q."/>
            <person name="Gargeya S."/>
            <person name="Fitzgerald M."/>
            <person name="Abouelleil A."/>
            <person name="Alvarado L."/>
            <person name="Chapman S.B."/>
            <person name="Gainer-Dewar J."/>
            <person name="Goldberg J."/>
            <person name="Griggs A."/>
            <person name="Gujja S."/>
            <person name="Hansen M."/>
            <person name="Howarth C."/>
            <person name="Imamovic A."/>
            <person name="Ireland A."/>
            <person name="Larimer J."/>
            <person name="McCowan C."/>
            <person name="Murphy C."/>
            <person name="Pearson M."/>
            <person name="Poon T.W."/>
            <person name="Priest M."/>
            <person name="Roberts A."/>
            <person name="Saif S."/>
            <person name="Shea T."/>
            <person name="Sykes S."/>
            <person name="Wortman J."/>
            <person name="Nusbaum C."/>
            <person name="Birren B."/>
        </authorList>
    </citation>
    <scope>NUCLEOTIDE SEQUENCE [LARGE SCALE GENOMIC DNA]</scope>
    <source>
        <strain evidence="4">NJM9701</strain>
    </source>
</reference>
<evidence type="ECO:0000256" key="2">
    <source>
        <dbReference type="SAM" id="MobiDB-lite"/>
    </source>
</evidence>
<gene>
    <name evidence="4" type="ORF">H310_00912</name>
</gene>
<dbReference type="eggNOG" id="ENOG502R2MF">
    <property type="taxonomic scope" value="Eukaryota"/>
</dbReference>
<feature type="region of interest" description="Disordered" evidence="2">
    <location>
        <begin position="2095"/>
        <end position="2127"/>
    </location>
</feature>
<dbReference type="SMART" id="SM00233">
    <property type="entry name" value="PH"/>
    <property type="match status" value="11"/>
</dbReference>
<feature type="domain" description="PH" evidence="3">
    <location>
        <begin position="1915"/>
        <end position="2015"/>
    </location>
</feature>
<feature type="domain" description="PH" evidence="3">
    <location>
        <begin position="466"/>
        <end position="579"/>
    </location>
</feature>
<name>A0A024URN6_9STRA</name>
<evidence type="ECO:0000313" key="4">
    <source>
        <dbReference type="EMBL" id="ETW08293.1"/>
    </source>
</evidence>
<accession>A0A024URN6</accession>
<dbReference type="InterPro" id="IPR051707">
    <property type="entry name" value="PI-Interact_SigTrans_Reg"/>
</dbReference>
<dbReference type="CDD" id="cd00821">
    <property type="entry name" value="PH"/>
    <property type="match status" value="3"/>
</dbReference>
<proteinExistence type="predicted"/>
<feature type="domain" description="PH" evidence="3">
    <location>
        <begin position="1088"/>
        <end position="1188"/>
    </location>
</feature>
<dbReference type="Gene3D" id="2.30.29.30">
    <property type="entry name" value="Pleckstrin-homology domain (PH domain)/Phosphotyrosine-binding domain (PTB)"/>
    <property type="match status" value="7"/>
</dbReference>
<evidence type="ECO:0000259" key="3">
    <source>
        <dbReference type="PROSITE" id="PS50003"/>
    </source>
</evidence>
<dbReference type="SUPFAM" id="SSF50729">
    <property type="entry name" value="PH domain-like"/>
    <property type="match status" value="9"/>
</dbReference>